<evidence type="ECO:0000256" key="1">
    <source>
        <dbReference type="SAM" id="MobiDB-lite"/>
    </source>
</evidence>
<proteinExistence type="predicted"/>
<gene>
    <name evidence="2" type="ORF">Prudu_018757</name>
</gene>
<sequence>MRTNNKCTEVGPSHEGSHRPKTTVAKGTKGNSSTLPQARKNEASKTNIGSYG</sequence>
<evidence type="ECO:0000313" key="2">
    <source>
        <dbReference type="EMBL" id="BBH06972.1"/>
    </source>
</evidence>
<dbReference type="EMBL" id="AP019303">
    <property type="protein sequence ID" value="BBH06972.1"/>
    <property type="molecule type" value="Genomic_DNA"/>
</dbReference>
<organism evidence="2">
    <name type="scientific">Prunus dulcis</name>
    <name type="common">Almond</name>
    <name type="synonym">Amygdalus dulcis</name>
    <dbReference type="NCBI Taxonomy" id="3755"/>
    <lineage>
        <taxon>Eukaryota</taxon>
        <taxon>Viridiplantae</taxon>
        <taxon>Streptophyta</taxon>
        <taxon>Embryophyta</taxon>
        <taxon>Tracheophyta</taxon>
        <taxon>Spermatophyta</taxon>
        <taxon>Magnoliopsida</taxon>
        <taxon>eudicotyledons</taxon>
        <taxon>Gunneridae</taxon>
        <taxon>Pentapetalae</taxon>
        <taxon>rosids</taxon>
        <taxon>fabids</taxon>
        <taxon>Rosales</taxon>
        <taxon>Rosaceae</taxon>
        <taxon>Amygdaloideae</taxon>
        <taxon>Amygdaleae</taxon>
        <taxon>Prunus</taxon>
    </lineage>
</organism>
<feature type="region of interest" description="Disordered" evidence="1">
    <location>
        <begin position="1"/>
        <end position="52"/>
    </location>
</feature>
<dbReference type="AlphaFoldDB" id="A0A4Y1RRJ0"/>
<accession>A0A4Y1RRJ0</accession>
<reference evidence="2" key="1">
    <citation type="journal article" date="2019" name="Science">
        <title>Mutation of a bHLH transcription factor allowed almond domestication.</title>
        <authorList>
            <person name="Sanchez-Perez R."/>
            <person name="Pavan S."/>
            <person name="Mazzeo R."/>
            <person name="Moldovan C."/>
            <person name="Aiese Cigliano R."/>
            <person name="Del Cueto J."/>
            <person name="Ricciardi F."/>
            <person name="Lotti C."/>
            <person name="Ricciardi L."/>
            <person name="Dicenta F."/>
            <person name="Lopez-Marques R.L."/>
            <person name="Lindberg Moller B."/>
        </authorList>
    </citation>
    <scope>NUCLEOTIDE SEQUENCE</scope>
</reference>
<protein>
    <submittedName>
        <fullName evidence="2">Uncharacterized protein</fullName>
    </submittedName>
</protein>
<name>A0A4Y1RRJ0_PRUDU</name>